<dbReference type="SMART" id="SM00343">
    <property type="entry name" value="ZnF_C2HC"/>
    <property type="match status" value="1"/>
</dbReference>
<dbReference type="AlphaFoldDB" id="A0A3M7SI23"/>
<protein>
    <submittedName>
        <fullName evidence="9">Transposon Ty3-G Gag-Pol poly</fullName>
    </submittedName>
</protein>
<gene>
    <name evidence="9" type="ORF">BpHYR1_016316</name>
</gene>
<keyword evidence="2" id="KW-0548">Nucleotidyltransferase</keyword>
<dbReference type="EMBL" id="REGN01001351">
    <property type="protein sequence ID" value="RNA35257.1"/>
    <property type="molecule type" value="Genomic_DNA"/>
</dbReference>
<keyword evidence="5" id="KW-0862">Zinc</keyword>
<dbReference type="SUPFAM" id="SSF57756">
    <property type="entry name" value="Retrovirus zinc finger-like domains"/>
    <property type="match status" value="1"/>
</dbReference>
<keyword evidence="6" id="KW-0175">Coiled coil</keyword>
<evidence type="ECO:0000256" key="2">
    <source>
        <dbReference type="ARBA" id="ARBA00022695"/>
    </source>
</evidence>
<feature type="coiled-coil region" evidence="6">
    <location>
        <begin position="932"/>
        <end position="966"/>
    </location>
</feature>
<keyword evidence="4" id="KW-0378">Hydrolase</keyword>
<feature type="region of interest" description="Disordered" evidence="7">
    <location>
        <begin position="1"/>
        <end position="86"/>
    </location>
</feature>
<organism evidence="9 10">
    <name type="scientific">Brachionus plicatilis</name>
    <name type="common">Marine rotifer</name>
    <name type="synonym">Brachionus muelleri</name>
    <dbReference type="NCBI Taxonomy" id="10195"/>
    <lineage>
        <taxon>Eukaryota</taxon>
        <taxon>Metazoa</taxon>
        <taxon>Spiralia</taxon>
        <taxon>Gnathifera</taxon>
        <taxon>Rotifera</taxon>
        <taxon>Eurotatoria</taxon>
        <taxon>Monogononta</taxon>
        <taxon>Pseudotrocha</taxon>
        <taxon>Ploima</taxon>
        <taxon>Brachionidae</taxon>
        <taxon>Brachionus</taxon>
    </lineage>
</organism>
<dbReference type="OrthoDB" id="8056305at2759"/>
<keyword evidence="4" id="KW-0255">Endonuclease</keyword>
<dbReference type="InterPro" id="IPR041588">
    <property type="entry name" value="Integrase_H2C2"/>
</dbReference>
<dbReference type="GO" id="GO:0003676">
    <property type="term" value="F:nucleic acid binding"/>
    <property type="evidence" value="ECO:0007669"/>
    <property type="project" value="InterPro"/>
</dbReference>
<evidence type="ECO:0000313" key="9">
    <source>
        <dbReference type="EMBL" id="RNA35257.1"/>
    </source>
</evidence>
<dbReference type="PROSITE" id="PS50158">
    <property type="entry name" value="ZF_CCHC"/>
    <property type="match status" value="1"/>
</dbReference>
<comment type="caution">
    <text evidence="9">The sequence shown here is derived from an EMBL/GenBank/DDBJ whole genome shotgun (WGS) entry which is preliminary data.</text>
</comment>
<dbReference type="PANTHER" id="PTHR37984">
    <property type="entry name" value="PROTEIN CBG26694"/>
    <property type="match status" value="1"/>
</dbReference>
<dbReference type="InterPro" id="IPR036875">
    <property type="entry name" value="Znf_CCHC_sf"/>
</dbReference>
<proteinExistence type="predicted"/>
<dbReference type="PANTHER" id="PTHR37984:SF5">
    <property type="entry name" value="PROTEIN NYNRIN-LIKE"/>
    <property type="match status" value="1"/>
</dbReference>
<dbReference type="GO" id="GO:0004519">
    <property type="term" value="F:endonuclease activity"/>
    <property type="evidence" value="ECO:0007669"/>
    <property type="project" value="UniProtKB-KW"/>
</dbReference>
<evidence type="ECO:0000256" key="1">
    <source>
        <dbReference type="ARBA" id="ARBA00022679"/>
    </source>
</evidence>
<evidence type="ECO:0000256" key="7">
    <source>
        <dbReference type="SAM" id="MobiDB-lite"/>
    </source>
</evidence>
<evidence type="ECO:0000256" key="4">
    <source>
        <dbReference type="ARBA" id="ARBA00022759"/>
    </source>
</evidence>
<evidence type="ECO:0000259" key="8">
    <source>
        <dbReference type="PROSITE" id="PS50158"/>
    </source>
</evidence>
<keyword evidence="10" id="KW-1185">Reference proteome</keyword>
<dbReference type="GO" id="GO:0016779">
    <property type="term" value="F:nucleotidyltransferase activity"/>
    <property type="evidence" value="ECO:0007669"/>
    <property type="project" value="UniProtKB-KW"/>
</dbReference>
<dbReference type="Gene3D" id="2.40.70.10">
    <property type="entry name" value="Acid Proteases"/>
    <property type="match status" value="1"/>
</dbReference>
<dbReference type="InterPro" id="IPR021109">
    <property type="entry name" value="Peptidase_aspartic_dom_sf"/>
</dbReference>
<dbReference type="SUPFAM" id="SSF50630">
    <property type="entry name" value="Acid proteases"/>
    <property type="match status" value="1"/>
</dbReference>
<keyword evidence="5" id="KW-0863">Zinc-finger</keyword>
<name>A0A3M7SI23_BRAPC</name>
<evidence type="ECO:0000256" key="6">
    <source>
        <dbReference type="SAM" id="Coils"/>
    </source>
</evidence>
<dbReference type="Proteomes" id="UP000276133">
    <property type="component" value="Unassembled WGS sequence"/>
</dbReference>
<evidence type="ECO:0000256" key="5">
    <source>
        <dbReference type="PROSITE-ProRule" id="PRU00047"/>
    </source>
</evidence>
<dbReference type="InterPro" id="IPR050951">
    <property type="entry name" value="Retrovirus_Pol_polyprotein"/>
</dbReference>
<dbReference type="Pfam" id="PF17921">
    <property type="entry name" value="Integrase_H2C2"/>
    <property type="match status" value="1"/>
</dbReference>
<dbReference type="CDD" id="cd00303">
    <property type="entry name" value="retropepsin_like"/>
    <property type="match status" value="1"/>
</dbReference>
<feature type="domain" description="CCHC-type" evidence="8">
    <location>
        <begin position="369"/>
        <end position="385"/>
    </location>
</feature>
<sequence length="1018" mass="116361">MSGKGRRVCLVGQDNGPSTIGAQWEEQYENNPDGPTVNTDFPKTRTVGRPRKGSRLPSSGNPEPVREPASQANSQIGSTKDHSTPKVGEQYSFIQQPAINLTKVFAGKENEDMEQWLEGFQAQTYRVTDEGYKLVVLKSLLEGRAKNLIRKLPLSKTDTCEKVIEELRNVFGNLRSKDPREELDKLRKDPNESYQYFGIRVVELIQIVYEGINGLCANMLNVEYFIRGLPNDLAVLVKSRQPENLEKAIKYARQYEREQLSRAKSPRESKNKDKLLMATETPKQNISVPTNSFLDVADKLKKVASEIMSQLSKLNSKIMNCELRNGDTNEGSLSKTEESKLSRIGRWRGKRQLQSPERSQKKRLALSKRCYLCSQIGHIQYNCPNQKGGKKLNDLMENQKLESGRNSCSDANVGSKINNNKLYIHSLYDSSLHKFPFSHKGNNSLEPLGDHKTNNKIGVHKTVSCRLDPNNLIEVPISIFGKNLSNCLDTGASRNFIRKSVLDAFEDSGYDINKVPLEKIVRIQIGDGTFIDVVEEVQLYVKIHQDPYLVTFLVMEELTYDCILGMEFILKYNVSVKPASKELQLDSDYDLYDPTRLERSRLYLFSEEDIFLPPFCSVMVKTKSNRQYNGESLVVSNPYLAGRFGLFTAKGIVTQEEIINVNVSNLSATTICLPRGTLLSHLKRIKRNSCMIMAVGDLSGEVEMQMPSGPSKEVINNKLPEGINLDNNLSSYQMEMIGSANRNCDGLSRLIHDNSADANDTGALFVMQNAIKSLKLDEEQKKDTFLQRIFEKIEHLEENEWLENGRRYKVIEGKLFFCTNDEKNLLVIPKHLIPTVLEVYHNNVLAHVGRDKLFGYLSSKYFWIGMYEDFNQKDWDEMLDDCLMAYRVTIQNTVQETPFALLYGRDPVLPMDVTLGIGDISCKYHDIWEYKKKNLKRLRASHEAAQARQERKINNYKSRYDRKQKQVDFNIEDLVMIYWSVPKKGLTQKLLPKWQGPFKIVKKLSPLTYRIYKDGTTM</sequence>
<keyword evidence="3" id="KW-0540">Nuclease</keyword>
<accession>A0A3M7SI23</accession>
<evidence type="ECO:0000313" key="10">
    <source>
        <dbReference type="Proteomes" id="UP000276133"/>
    </source>
</evidence>
<keyword evidence="5" id="KW-0479">Metal-binding</keyword>
<evidence type="ECO:0000256" key="3">
    <source>
        <dbReference type="ARBA" id="ARBA00022722"/>
    </source>
</evidence>
<keyword evidence="1" id="KW-0808">Transferase</keyword>
<dbReference type="GO" id="GO:0008270">
    <property type="term" value="F:zinc ion binding"/>
    <property type="evidence" value="ECO:0007669"/>
    <property type="project" value="UniProtKB-KW"/>
</dbReference>
<dbReference type="Gene3D" id="1.10.340.70">
    <property type="match status" value="1"/>
</dbReference>
<reference evidence="9 10" key="1">
    <citation type="journal article" date="2018" name="Sci. Rep.">
        <title>Genomic signatures of local adaptation to the degree of environmental predictability in rotifers.</title>
        <authorList>
            <person name="Franch-Gras L."/>
            <person name="Hahn C."/>
            <person name="Garcia-Roger E.M."/>
            <person name="Carmona M.J."/>
            <person name="Serra M."/>
            <person name="Gomez A."/>
        </authorList>
    </citation>
    <scope>NUCLEOTIDE SEQUENCE [LARGE SCALE GENOMIC DNA]</scope>
    <source>
        <strain evidence="9">HYR1</strain>
    </source>
</reference>
<dbReference type="InterPro" id="IPR001878">
    <property type="entry name" value="Znf_CCHC"/>
</dbReference>